<name>R7USB3_CAPTE</name>
<organism evidence="1">
    <name type="scientific">Capitella teleta</name>
    <name type="common">Polychaete worm</name>
    <dbReference type="NCBI Taxonomy" id="283909"/>
    <lineage>
        <taxon>Eukaryota</taxon>
        <taxon>Metazoa</taxon>
        <taxon>Spiralia</taxon>
        <taxon>Lophotrochozoa</taxon>
        <taxon>Annelida</taxon>
        <taxon>Polychaeta</taxon>
        <taxon>Sedentaria</taxon>
        <taxon>Scolecida</taxon>
        <taxon>Capitellidae</taxon>
        <taxon>Capitella</taxon>
    </lineage>
</organism>
<dbReference type="EMBL" id="KB298603">
    <property type="protein sequence ID" value="ELU09028.1"/>
    <property type="molecule type" value="Genomic_DNA"/>
</dbReference>
<proteinExistence type="predicted"/>
<protein>
    <submittedName>
        <fullName evidence="1 2">Uncharacterized protein</fullName>
    </submittedName>
</protein>
<evidence type="ECO:0000313" key="3">
    <source>
        <dbReference type="Proteomes" id="UP000014760"/>
    </source>
</evidence>
<reference evidence="3" key="1">
    <citation type="submission" date="2012-12" db="EMBL/GenBank/DDBJ databases">
        <authorList>
            <person name="Hellsten U."/>
            <person name="Grimwood J."/>
            <person name="Chapman J.A."/>
            <person name="Shapiro H."/>
            <person name="Aerts A."/>
            <person name="Otillar R.P."/>
            <person name="Terry A.Y."/>
            <person name="Boore J.L."/>
            <person name="Simakov O."/>
            <person name="Marletaz F."/>
            <person name="Cho S.-J."/>
            <person name="Edsinger-Gonzales E."/>
            <person name="Havlak P."/>
            <person name="Kuo D.-H."/>
            <person name="Larsson T."/>
            <person name="Lv J."/>
            <person name="Arendt D."/>
            <person name="Savage R."/>
            <person name="Osoegawa K."/>
            <person name="de Jong P."/>
            <person name="Lindberg D.R."/>
            <person name="Seaver E.C."/>
            <person name="Weisblat D.A."/>
            <person name="Putnam N.H."/>
            <person name="Grigoriev I.V."/>
            <person name="Rokhsar D.S."/>
        </authorList>
    </citation>
    <scope>NUCLEOTIDE SEQUENCE</scope>
    <source>
        <strain evidence="3">I ESC-2004</strain>
    </source>
</reference>
<dbReference type="EMBL" id="AMQN01041989">
    <property type="status" value="NOT_ANNOTATED_CDS"/>
    <property type="molecule type" value="Genomic_DNA"/>
</dbReference>
<reference evidence="2" key="3">
    <citation type="submission" date="2015-06" db="UniProtKB">
        <authorList>
            <consortium name="EnsemblMetazoa"/>
        </authorList>
    </citation>
    <scope>IDENTIFICATION</scope>
</reference>
<dbReference type="AlphaFoldDB" id="R7USB3"/>
<reference evidence="1 3" key="2">
    <citation type="journal article" date="2013" name="Nature">
        <title>Insights into bilaterian evolution from three spiralian genomes.</title>
        <authorList>
            <person name="Simakov O."/>
            <person name="Marletaz F."/>
            <person name="Cho S.J."/>
            <person name="Edsinger-Gonzales E."/>
            <person name="Havlak P."/>
            <person name="Hellsten U."/>
            <person name="Kuo D.H."/>
            <person name="Larsson T."/>
            <person name="Lv J."/>
            <person name="Arendt D."/>
            <person name="Savage R."/>
            <person name="Osoegawa K."/>
            <person name="de Jong P."/>
            <person name="Grimwood J."/>
            <person name="Chapman J.A."/>
            <person name="Shapiro H."/>
            <person name="Aerts A."/>
            <person name="Otillar R.P."/>
            <person name="Terry A.Y."/>
            <person name="Boore J.L."/>
            <person name="Grigoriev I.V."/>
            <person name="Lindberg D.R."/>
            <person name="Seaver E.C."/>
            <person name="Weisblat D.A."/>
            <person name="Putnam N.H."/>
            <person name="Rokhsar D.S."/>
        </authorList>
    </citation>
    <scope>NUCLEOTIDE SEQUENCE</scope>
    <source>
        <strain evidence="1 3">I ESC-2004</strain>
    </source>
</reference>
<accession>R7USB3</accession>
<dbReference type="HOGENOM" id="CLU_2173375_0_0_1"/>
<keyword evidence="3" id="KW-1185">Reference proteome</keyword>
<dbReference type="EnsemblMetazoa" id="CapteT220903">
    <property type="protein sequence ID" value="CapteP220903"/>
    <property type="gene ID" value="CapteG220903"/>
</dbReference>
<dbReference type="Proteomes" id="UP000014760">
    <property type="component" value="Unassembled WGS sequence"/>
</dbReference>
<gene>
    <name evidence="1" type="ORF">CAPTEDRAFT_220903</name>
</gene>
<sequence length="110" mass="12744">MSAVNFHDYRGDPMKLSSQHRLQTLIILKLSKHRFLPEVTFLVCLMHHVDEGFIFRSKYTYEAKSAPYEMATMMSDPSNTATWQKAKLQGNNDTLILPVNSLQEQTLQLR</sequence>
<evidence type="ECO:0000313" key="1">
    <source>
        <dbReference type="EMBL" id="ELU09028.1"/>
    </source>
</evidence>
<evidence type="ECO:0000313" key="2">
    <source>
        <dbReference type="EnsemblMetazoa" id="CapteP220903"/>
    </source>
</evidence>